<dbReference type="PANTHER" id="PTHR43072:SF8">
    <property type="entry name" value="ACYLTRANSFERASE FABY-RELATED"/>
    <property type="match status" value="1"/>
</dbReference>
<evidence type="ECO:0000259" key="1">
    <source>
        <dbReference type="PROSITE" id="PS51186"/>
    </source>
</evidence>
<dbReference type="Pfam" id="PF00583">
    <property type="entry name" value="Acetyltransf_1"/>
    <property type="match status" value="1"/>
</dbReference>
<dbReference type="GO" id="GO:0016747">
    <property type="term" value="F:acyltransferase activity, transferring groups other than amino-acyl groups"/>
    <property type="evidence" value="ECO:0007669"/>
    <property type="project" value="InterPro"/>
</dbReference>
<feature type="domain" description="N-acetyltransferase" evidence="1">
    <location>
        <begin position="6"/>
        <end position="168"/>
    </location>
</feature>
<keyword evidence="2" id="KW-0808">Transferase</keyword>
<dbReference type="STRING" id="1112.A9D12_12915"/>
<protein>
    <submittedName>
        <fullName evidence="2">GCN5 family acetyltransferase</fullName>
    </submittedName>
</protein>
<dbReference type="PROSITE" id="PS51186">
    <property type="entry name" value="GNAT"/>
    <property type="match status" value="1"/>
</dbReference>
<dbReference type="EMBL" id="CP016033">
    <property type="protein sequence ID" value="ANK13696.1"/>
    <property type="molecule type" value="Genomic_DNA"/>
</dbReference>
<organism evidence="2 3">
    <name type="scientific">Erythrobacter neustonensis</name>
    <dbReference type="NCBI Taxonomy" id="1112"/>
    <lineage>
        <taxon>Bacteria</taxon>
        <taxon>Pseudomonadati</taxon>
        <taxon>Pseudomonadota</taxon>
        <taxon>Alphaproteobacteria</taxon>
        <taxon>Sphingomonadales</taxon>
        <taxon>Erythrobacteraceae</taxon>
        <taxon>Erythrobacter/Porphyrobacter group</taxon>
        <taxon>Erythrobacter</taxon>
    </lineage>
</organism>
<dbReference type="Proteomes" id="UP000078263">
    <property type="component" value="Chromosome"/>
</dbReference>
<gene>
    <name evidence="2" type="ORF">A9D12_12915</name>
</gene>
<proteinExistence type="predicted"/>
<keyword evidence="3" id="KW-1185">Reference proteome</keyword>
<sequence>MRLADIAIRPACPGDAQAVCDIYAFHVAHSTATFDTSAPDTGAWREKIGDFAARGLPFLVAEREAAVAGYAYAALFRERAAYAHTCEDSIYLADAARGMGAGTVLLGALVVAARAAGFAQMIAVIGGGEPASVALHAKCGFVHAGRMRQVGCKFGRLLDTVYMQADLTGKGWDNG</sequence>
<dbReference type="Gene3D" id="3.40.630.30">
    <property type="match status" value="1"/>
</dbReference>
<accession>A0A192D6N7</accession>
<dbReference type="RefSeq" id="WP_068352478.1">
    <property type="nucleotide sequence ID" value="NZ_CP016033.1"/>
</dbReference>
<dbReference type="AlphaFoldDB" id="A0A192D6N7"/>
<evidence type="ECO:0000313" key="3">
    <source>
        <dbReference type="Proteomes" id="UP000078263"/>
    </source>
</evidence>
<dbReference type="PANTHER" id="PTHR43072">
    <property type="entry name" value="N-ACETYLTRANSFERASE"/>
    <property type="match status" value="1"/>
</dbReference>
<dbReference type="OrthoDB" id="5459937at2"/>
<dbReference type="InterPro" id="IPR016181">
    <property type="entry name" value="Acyl_CoA_acyltransferase"/>
</dbReference>
<name>A0A192D6N7_9SPHN</name>
<evidence type="ECO:0000313" key="2">
    <source>
        <dbReference type="EMBL" id="ANK13696.1"/>
    </source>
</evidence>
<dbReference type="InterPro" id="IPR000182">
    <property type="entry name" value="GNAT_dom"/>
</dbReference>
<reference evidence="2 3" key="1">
    <citation type="submission" date="2016-05" db="EMBL/GenBank/DDBJ databases">
        <title>Compelete Genome Sequence of Bacteriochlorophyll-Synthesizing Bacterium Porphyrobacter neustonensis DSM 9434.</title>
        <authorList>
            <person name="Shi X.-L."/>
            <person name="Wu Y.-H."/>
            <person name="Cheng H."/>
            <person name="Xu L."/>
            <person name="Zhang X.-Q."/>
            <person name="Wang C.-S."/>
            <person name="Xu X.-W."/>
        </authorList>
    </citation>
    <scope>NUCLEOTIDE SEQUENCE [LARGE SCALE GENOMIC DNA]</scope>
    <source>
        <strain evidence="2 3">DSM 9434</strain>
    </source>
</reference>
<dbReference type="SUPFAM" id="SSF55729">
    <property type="entry name" value="Acyl-CoA N-acyltransferases (Nat)"/>
    <property type="match status" value="1"/>
</dbReference>
<dbReference type="KEGG" id="pns:A9D12_12915"/>